<gene>
    <name evidence="2" type="ORF">SAMN04488081_0019</name>
</gene>
<feature type="transmembrane region" description="Helical" evidence="1">
    <location>
        <begin position="7"/>
        <end position="26"/>
    </location>
</feature>
<keyword evidence="3" id="KW-1185">Reference proteome</keyword>
<dbReference type="RefSeq" id="WP_093104719.1">
    <property type="nucleotide sequence ID" value="NZ_FNOS01000001.1"/>
</dbReference>
<accession>A0A1H3AD78</accession>
<feature type="transmembrane region" description="Helical" evidence="1">
    <location>
        <begin position="32"/>
        <end position="49"/>
    </location>
</feature>
<organism evidence="2 3">
    <name type="scientific">Salimicrobium album</name>
    <dbReference type="NCBI Taxonomy" id="50717"/>
    <lineage>
        <taxon>Bacteria</taxon>
        <taxon>Bacillati</taxon>
        <taxon>Bacillota</taxon>
        <taxon>Bacilli</taxon>
        <taxon>Bacillales</taxon>
        <taxon>Bacillaceae</taxon>
        <taxon>Salimicrobium</taxon>
    </lineage>
</organism>
<dbReference type="Proteomes" id="UP000198647">
    <property type="component" value="Unassembled WGS sequence"/>
</dbReference>
<sequence>MTILKIIGPPIFLTGVILVLGPLFDYNIAERISAVIVATLFCYLQIFISNKKSQNSFKS</sequence>
<keyword evidence="1" id="KW-0812">Transmembrane</keyword>
<name>A0A1H3AD78_9BACI</name>
<evidence type="ECO:0000313" key="2">
    <source>
        <dbReference type="EMBL" id="SDX27650.1"/>
    </source>
</evidence>
<comment type="caution">
    <text evidence="2">The sequence shown here is derived from an EMBL/GenBank/DDBJ whole genome shotgun (WGS) entry which is preliminary data.</text>
</comment>
<protein>
    <submittedName>
        <fullName evidence="2">Uncharacterized protein</fullName>
    </submittedName>
</protein>
<reference evidence="2 3" key="1">
    <citation type="submission" date="2016-10" db="EMBL/GenBank/DDBJ databases">
        <authorList>
            <person name="Varghese N."/>
            <person name="Submissions S."/>
        </authorList>
    </citation>
    <scope>NUCLEOTIDE SEQUENCE [LARGE SCALE GENOMIC DNA]</scope>
    <source>
        <strain evidence="2 3">DSM 20748</strain>
    </source>
</reference>
<evidence type="ECO:0000313" key="3">
    <source>
        <dbReference type="Proteomes" id="UP000198647"/>
    </source>
</evidence>
<evidence type="ECO:0000256" key="1">
    <source>
        <dbReference type="SAM" id="Phobius"/>
    </source>
</evidence>
<keyword evidence="1" id="KW-0472">Membrane</keyword>
<proteinExistence type="predicted"/>
<keyword evidence="1" id="KW-1133">Transmembrane helix</keyword>
<dbReference type="EMBL" id="FNOS01000001">
    <property type="protein sequence ID" value="SDX27650.1"/>
    <property type="molecule type" value="Genomic_DNA"/>
</dbReference>